<dbReference type="SUPFAM" id="SSF56300">
    <property type="entry name" value="Metallo-dependent phosphatases"/>
    <property type="match status" value="1"/>
</dbReference>
<organism evidence="2 3">
    <name type="scientific">Sphingobacterium olei</name>
    <dbReference type="NCBI Taxonomy" id="2571155"/>
    <lineage>
        <taxon>Bacteria</taxon>
        <taxon>Pseudomonadati</taxon>
        <taxon>Bacteroidota</taxon>
        <taxon>Sphingobacteriia</taxon>
        <taxon>Sphingobacteriales</taxon>
        <taxon>Sphingobacteriaceae</taxon>
        <taxon>Sphingobacterium</taxon>
    </lineage>
</organism>
<reference evidence="2 3" key="1">
    <citation type="submission" date="2019-04" db="EMBL/GenBank/DDBJ databases">
        <title>Sphingobacterium olei sp. nov., isolated from oil-contaminated soil.</title>
        <authorList>
            <person name="Liu B."/>
        </authorList>
    </citation>
    <scope>NUCLEOTIDE SEQUENCE [LARGE SCALE GENOMIC DNA]</scope>
    <source>
        <strain evidence="2 3">HAL-9</strain>
    </source>
</reference>
<dbReference type="InterPro" id="IPR029052">
    <property type="entry name" value="Metallo-depent_PP-like"/>
</dbReference>
<sequence>MKNNILLFGVAILLLLTGCKKAFQYSLLEVRPLASDLNVNAVEQIRSLPQKSSFTFLVISDTQIALGELSDFVKYANKHYTDEEIAFVLHGGDITDFGANYEYNDYYNDIKKLKFPNIATIGNHDMLGNGSEIYRKYFGPDDFTFRYGKSAFIVFNSNSRERGFDGTLPNEEWLAQQIQQTDAQETDHIFFLSHVPPMSADFDPNKVDSFTELLASTDKARLSIHGHTHVFSYDEPYNDGMPYLIAPSLEKRSFVEVTVVDDQSISVNLIHY</sequence>
<dbReference type="PROSITE" id="PS51257">
    <property type="entry name" value="PROKAR_LIPOPROTEIN"/>
    <property type="match status" value="1"/>
</dbReference>
<dbReference type="Pfam" id="PF00149">
    <property type="entry name" value="Metallophos"/>
    <property type="match status" value="1"/>
</dbReference>
<dbReference type="AlphaFoldDB" id="A0A4U0NZZ9"/>
<feature type="domain" description="Calcineurin-like phosphoesterase" evidence="1">
    <location>
        <begin position="55"/>
        <end position="230"/>
    </location>
</feature>
<comment type="caution">
    <text evidence="2">The sequence shown here is derived from an EMBL/GenBank/DDBJ whole genome shotgun (WGS) entry which is preliminary data.</text>
</comment>
<accession>A0A4U0NZZ9</accession>
<dbReference type="InterPro" id="IPR004843">
    <property type="entry name" value="Calcineurin-like_PHP"/>
</dbReference>
<evidence type="ECO:0000313" key="2">
    <source>
        <dbReference type="EMBL" id="TJZ59812.1"/>
    </source>
</evidence>
<dbReference type="Gene3D" id="3.60.21.10">
    <property type="match status" value="1"/>
</dbReference>
<keyword evidence="3" id="KW-1185">Reference proteome</keyword>
<dbReference type="PANTHER" id="PTHR43143">
    <property type="entry name" value="METALLOPHOSPHOESTERASE, CALCINEURIN SUPERFAMILY"/>
    <property type="match status" value="1"/>
</dbReference>
<name>A0A4U0NZZ9_9SPHI</name>
<dbReference type="Proteomes" id="UP000306808">
    <property type="component" value="Unassembled WGS sequence"/>
</dbReference>
<evidence type="ECO:0000259" key="1">
    <source>
        <dbReference type="Pfam" id="PF00149"/>
    </source>
</evidence>
<dbReference type="RefSeq" id="WP_136901754.1">
    <property type="nucleotide sequence ID" value="NZ_SUME01000005.1"/>
</dbReference>
<evidence type="ECO:0000313" key="3">
    <source>
        <dbReference type="Proteomes" id="UP000306808"/>
    </source>
</evidence>
<dbReference type="GO" id="GO:0016787">
    <property type="term" value="F:hydrolase activity"/>
    <property type="evidence" value="ECO:0007669"/>
    <property type="project" value="InterPro"/>
</dbReference>
<gene>
    <name evidence="2" type="ORF">FAZ15_13005</name>
</gene>
<proteinExistence type="predicted"/>
<dbReference type="InterPro" id="IPR051918">
    <property type="entry name" value="STPP_CPPED1"/>
</dbReference>
<protein>
    <submittedName>
        <fullName evidence="2">Metallophosphoesterase</fullName>
    </submittedName>
</protein>
<dbReference type="EMBL" id="SUME01000005">
    <property type="protein sequence ID" value="TJZ59812.1"/>
    <property type="molecule type" value="Genomic_DNA"/>
</dbReference>
<dbReference type="PANTHER" id="PTHR43143:SF1">
    <property type="entry name" value="SERINE_THREONINE-PROTEIN PHOSPHATASE CPPED1"/>
    <property type="match status" value="1"/>
</dbReference>
<dbReference type="OrthoDB" id="5464520at2"/>